<dbReference type="SUPFAM" id="SSF52980">
    <property type="entry name" value="Restriction endonuclease-like"/>
    <property type="match status" value="1"/>
</dbReference>
<dbReference type="RefSeq" id="WP_407326169.1">
    <property type="nucleotide sequence ID" value="NZ_CP136865.1"/>
</dbReference>
<evidence type="ECO:0000313" key="2">
    <source>
        <dbReference type="Proteomes" id="UP001626549"/>
    </source>
</evidence>
<dbReference type="InterPro" id="IPR009822">
    <property type="entry name" value="YaeQ"/>
</dbReference>
<accession>A0ABZ0I839</accession>
<dbReference type="InterPro" id="IPR011335">
    <property type="entry name" value="Restrct_endonuc-II-like"/>
</dbReference>
<evidence type="ECO:0000313" key="1">
    <source>
        <dbReference type="EMBL" id="WOJ95471.1"/>
    </source>
</evidence>
<gene>
    <name evidence="1" type="ORF">R0137_09395</name>
</gene>
<organism evidence="1 2">
    <name type="scientific">Congregibacter brevis</name>
    <dbReference type="NCBI Taxonomy" id="3081201"/>
    <lineage>
        <taxon>Bacteria</taxon>
        <taxon>Pseudomonadati</taxon>
        <taxon>Pseudomonadota</taxon>
        <taxon>Gammaproteobacteria</taxon>
        <taxon>Cellvibrionales</taxon>
        <taxon>Halieaceae</taxon>
        <taxon>Congregibacter</taxon>
    </lineage>
</organism>
<dbReference type="InterPro" id="IPR038590">
    <property type="entry name" value="YaeQ_sf"/>
</dbReference>
<dbReference type="EMBL" id="CP136865">
    <property type="protein sequence ID" value="WOJ95471.1"/>
    <property type="molecule type" value="Genomic_DNA"/>
</dbReference>
<sequence length="182" mass="20554">MAIKATVFKIKLNVADLGRHVYEDFSLSVARHPSETDTRMMLRVAAFAMHAHKDLQFGRGISTDDEPDLWLKDLTDSIELWIELGTPDPDRLRKASGRSREVVLYAYGERALKVWWQKHESALARFENLSVYSVNDDELAALGALTSPNLALQCTISEEELLFSCEGHSVQLKPVALRRKGE</sequence>
<dbReference type="SMART" id="SM01322">
    <property type="entry name" value="YaeQ"/>
    <property type="match status" value="1"/>
</dbReference>
<dbReference type="Proteomes" id="UP001626549">
    <property type="component" value="Chromosome"/>
</dbReference>
<dbReference type="Gene3D" id="3.10.640.10">
    <property type="entry name" value="Restriction endonuclease-like alpha-beta roll domain"/>
    <property type="match status" value="1"/>
</dbReference>
<dbReference type="CDD" id="cd22368">
    <property type="entry name" value="YaeQ-like"/>
    <property type="match status" value="1"/>
</dbReference>
<reference evidence="1 2" key="1">
    <citation type="submission" date="2023-10" db="EMBL/GenBank/DDBJ databases">
        <title>Two novel species belonging to the OM43/NOR5 clade.</title>
        <authorList>
            <person name="Park M."/>
        </authorList>
    </citation>
    <scope>NUCLEOTIDE SEQUENCE [LARGE SCALE GENOMIC DNA]</scope>
    <source>
        <strain evidence="1 2">IMCC45268</strain>
    </source>
</reference>
<dbReference type="PIRSF" id="PIRSF011484">
    <property type="entry name" value="YaeQ"/>
    <property type="match status" value="1"/>
</dbReference>
<protein>
    <submittedName>
        <fullName evidence="1">YaeQ family protein</fullName>
    </submittedName>
</protein>
<dbReference type="Pfam" id="PF07152">
    <property type="entry name" value="YaeQ"/>
    <property type="match status" value="1"/>
</dbReference>
<keyword evidence="2" id="KW-1185">Reference proteome</keyword>
<name>A0ABZ0I839_9GAMM</name>
<proteinExistence type="predicted"/>
<dbReference type="PANTHER" id="PTHR38784:SF1">
    <property type="entry name" value="SUCROSE PHOSPHORYLASE"/>
    <property type="match status" value="1"/>
</dbReference>
<dbReference type="PANTHER" id="PTHR38784">
    <property type="entry name" value="SUCROSE PHOSPHORYLASE"/>
    <property type="match status" value="1"/>
</dbReference>